<sequence length="583" mass="68414">MNIKPKDKSIKSLLISGSQFSIPRFQREYSWDKKNYQEFIDDMLNCLVLKDGKLESKSYFLGTMLFIGDYSDTSEKDQYIYVVDGQQRITTITILFSALSDRFRSIKEEVLSEQVFRYIMTQNDDGDDIRILESKTHYPYFSFYIQDRVKNDTQETSTEEEECIKDSFIYLYDRLEEKNLRAYLKKKIGSEKVDQLKYVDILKTIRDQVLGTTFISISTPDKENANMIFEILNAKGKKLSHVDLIKNKIFEIVDEKGSADYAEVKWADIKKNLISRKEAVGLATYYRHFWVSTYKKSSGTKLYDDFFKEVKPKTRNRYKQFLLEIEDNANDYIKIVNPRREDYGNRKEYFWLVQSLNVLMNYFNIVQVRIAILALFKVKEKGFISNKKFKETIIFLENFHYAYNAITSGRASRFESIYAKFSINLRKCSSKTESQNKIDELLIEPLNKLFPDFEQFSKGFASLTYTKKAKPSNVKTKYTIQKLNSMFENEEVFSDIGSIEHIVSESTGGNTFNIGNLILLEEKLNGKAGNLSYIEKKGIYKKSAFTWINQFVNDNETWKNDQIETRADQLAKIYYKNILVKEI</sequence>
<comment type="caution">
    <text evidence="3">The sequence shown here is derived from an EMBL/GenBank/DDBJ whole genome shotgun (WGS) entry which is preliminary data.</text>
</comment>
<protein>
    <submittedName>
        <fullName evidence="3">DUF262 domain-containing protein</fullName>
    </submittedName>
</protein>
<dbReference type="InterPro" id="IPR004919">
    <property type="entry name" value="GmrSD_N"/>
</dbReference>
<name>A0ABP9FBR9_9FLAO</name>
<dbReference type="Proteomes" id="UP001500433">
    <property type="component" value="Unassembled WGS sequence"/>
</dbReference>
<feature type="domain" description="GmrSD restriction endonucleases C-terminal" evidence="2">
    <location>
        <begin position="453"/>
        <end position="573"/>
    </location>
</feature>
<evidence type="ECO:0000313" key="4">
    <source>
        <dbReference type="Proteomes" id="UP001500433"/>
    </source>
</evidence>
<dbReference type="PANTHER" id="PTHR35149:SF1">
    <property type="entry name" value="DUF5655 DOMAIN-CONTAINING PROTEIN"/>
    <property type="match status" value="1"/>
</dbReference>
<dbReference type="Pfam" id="PF03235">
    <property type="entry name" value="GmrSD_N"/>
    <property type="match status" value="1"/>
</dbReference>
<gene>
    <name evidence="3" type="ORF">GCM10023311_21510</name>
</gene>
<reference evidence="4" key="1">
    <citation type="journal article" date="2019" name="Int. J. Syst. Evol. Microbiol.">
        <title>The Global Catalogue of Microorganisms (GCM) 10K type strain sequencing project: providing services to taxonomists for standard genome sequencing and annotation.</title>
        <authorList>
            <consortium name="The Broad Institute Genomics Platform"/>
            <consortium name="The Broad Institute Genome Sequencing Center for Infectious Disease"/>
            <person name="Wu L."/>
            <person name="Ma J."/>
        </authorList>
    </citation>
    <scope>NUCLEOTIDE SEQUENCE [LARGE SCALE GENOMIC DNA]</scope>
    <source>
        <strain evidence="4">JCM 18274</strain>
    </source>
</reference>
<accession>A0ABP9FBR9</accession>
<dbReference type="Pfam" id="PF07510">
    <property type="entry name" value="GmrSD_C"/>
    <property type="match status" value="1"/>
</dbReference>
<proteinExistence type="predicted"/>
<keyword evidence="4" id="KW-1185">Reference proteome</keyword>
<dbReference type="InterPro" id="IPR011089">
    <property type="entry name" value="GmrSD_C"/>
</dbReference>
<evidence type="ECO:0000313" key="3">
    <source>
        <dbReference type="EMBL" id="GAA4896477.1"/>
    </source>
</evidence>
<dbReference type="RefSeq" id="WP_345274159.1">
    <property type="nucleotide sequence ID" value="NZ_BAABJH010000005.1"/>
</dbReference>
<dbReference type="PANTHER" id="PTHR35149">
    <property type="entry name" value="SLL5132 PROTEIN"/>
    <property type="match status" value="1"/>
</dbReference>
<feature type="domain" description="GmrSD restriction endonucleases N-terminal" evidence="1">
    <location>
        <begin position="12"/>
        <end position="250"/>
    </location>
</feature>
<evidence type="ECO:0000259" key="2">
    <source>
        <dbReference type="Pfam" id="PF07510"/>
    </source>
</evidence>
<evidence type="ECO:0000259" key="1">
    <source>
        <dbReference type="Pfam" id="PF03235"/>
    </source>
</evidence>
<dbReference type="EMBL" id="BAABJH010000005">
    <property type="protein sequence ID" value="GAA4896477.1"/>
    <property type="molecule type" value="Genomic_DNA"/>
</dbReference>
<organism evidence="3 4">
    <name type="scientific">Flaviramulus aquimarinus</name>
    <dbReference type="NCBI Taxonomy" id="1170456"/>
    <lineage>
        <taxon>Bacteria</taxon>
        <taxon>Pseudomonadati</taxon>
        <taxon>Bacteroidota</taxon>
        <taxon>Flavobacteriia</taxon>
        <taxon>Flavobacteriales</taxon>
        <taxon>Flavobacteriaceae</taxon>
        <taxon>Flaviramulus</taxon>
    </lineage>
</organism>